<reference evidence="8" key="2">
    <citation type="submission" date="2021-03" db="UniProtKB">
        <authorList>
            <consortium name="EnsemblPlants"/>
        </authorList>
    </citation>
    <scope>IDENTIFICATION</scope>
</reference>
<dbReference type="InterPro" id="IPR041232">
    <property type="entry name" value="NPL"/>
</dbReference>
<feature type="compositionally biased region" description="Basic and acidic residues" evidence="6">
    <location>
        <begin position="228"/>
        <end position="249"/>
    </location>
</feature>
<dbReference type="InterPro" id="IPR046357">
    <property type="entry name" value="PPIase_dom_sf"/>
</dbReference>
<evidence type="ECO:0000313" key="8">
    <source>
        <dbReference type="EnsemblPlants" id="AUR62035052-RA:cds"/>
    </source>
</evidence>
<keyword evidence="4 5" id="KW-0413">Isomerase</keyword>
<dbReference type="PANTHER" id="PTHR43811">
    <property type="entry name" value="FKBP-TYPE PEPTIDYL-PROLYL CIS-TRANS ISOMERASE FKPA"/>
    <property type="match status" value="1"/>
</dbReference>
<evidence type="ECO:0000256" key="5">
    <source>
        <dbReference type="PROSITE-ProRule" id="PRU00277"/>
    </source>
</evidence>
<organism evidence="8 9">
    <name type="scientific">Chenopodium quinoa</name>
    <name type="common">Quinoa</name>
    <dbReference type="NCBI Taxonomy" id="63459"/>
    <lineage>
        <taxon>Eukaryota</taxon>
        <taxon>Viridiplantae</taxon>
        <taxon>Streptophyta</taxon>
        <taxon>Embryophyta</taxon>
        <taxon>Tracheophyta</taxon>
        <taxon>Spermatophyta</taxon>
        <taxon>Magnoliopsida</taxon>
        <taxon>eudicotyledons</taxon>
        <taxon>Gunneridae</taxon>
        <taxon>Pentapetalae</taxon>
        <taxon>Caryophyllales</taxon>
        <taxon>Chenopodiaceae</taxon>
        <taxon>Chenopodioideae</taxon>
        <taxon>Atripliceae</taxon>
        <taxon>Chenopodium</taxon>
    </lineage>
</organism>
<feature type="compositionally biased region" description="Basic and acidic residues" evidence="6">
    <location>
        <begin position="176"/>
        <end position="187"/>
    </location>
</feature>
<dbReference type="SUPFAM" id="SSF54534">
    <property type="entry name" value="FKBP-like"/>
    <property type="match status" value="1"/>
</dbReference>
<dbReference type="AlphaFoldDB" id="A0A803MTR1"/>
<dbReference type="Pfam" id="PF17800">
    <property type="entry name" value="NPL"/>
    <property type="match status" value="1"/>
</dbReference>
<keyword evidence="3 5" id="KW-0697">Rotamase</keyword>
<dbReference type="PANTHER" id="PTHR43811:SF19">
    <property type="entry name" value="39 KDA FK506-BINDING NUCLEAR PROTEIN"/>
    <property type="match status" value="1"/>
</dbReference>
<reference evidence="8" key="1">
    <citation type="journal article" date="2017" name="Nature">
        <title>The genome of Chenopodium quinoa.</title>
        <authorList>
            <person name="Jarvis D.E."/>
            <person name="Ho Y.S."/>
            <person name="Lightfoot D.J."/>
            <person name="Schmoeckel S.M."/>
            <person name="Li B."/>
            <person name="Borm T.J.A."/>
            <person name="Ohyanagi H."/>
            <person name="Mineta K."/>
            <person name="Michell C.T."/>
            <person name="Saber N."/>
            <person name="Kharbatia N.M."/>
            <person name="Rupper R.R."/>
            <person name="Sharp A.R."/>
            <person name="Dally N."/>
            <person name="Boughton B.A."/>
            <person name="Woo Y.H."/>
            <person name="Gao G."/>
            <person name="Schijlen E.G.W.M."/>
            <person name="Guo X."/>
            <person name="Momin A.A."/>
            <person name="Negrao S."/>
            <person name="Al-Babili S."/>
            <person name="Gehring C."/>
            <person name="Roessner U."/>
            <person name="Jung C."/>
            <person name="Murphy K."/>
            <person name="Arold S.T."/>
            <person name="Gojobori T."/>
            <person name="van der Linden C.G."/>
            <person name="van Loo E.N."/>
            <person name="Jellen E.N."/>
            <person name="Maughan P.J."/>
            <person name="Tester M."/>
        </authorList>
    </citation>
    <scope>NUCLEOTIDE SEQUENCE [LARGE SCALE GENOMIC DNA]</scope>
    <source>
        <strain evidence="8">cv. PI 614886</strain>
    </source>
</reference>
<evidence type="ECO:0000256" key="4">
    <source>
        <dbReference type="ARBA" id="ARBA00023235"/>
    </source>
</evidence>
<feature type="compositionally biased region" description="Acidic residues" evidence="6">
    <location>
        <begin position="101"/>
        <end position="138"/>
    </location>
</feature>
<keyword evidence="9" id="KW-1185">Reference proteome</keyword>
<dbReference type="Gene3D" id="2.60.120.340">
    <property type="entry name" value="Nucleoplasmin core domain"/>
    <property type="match status" value="1"/>
</dbReference>
<evidence type="ECO:0000313" key="9">
    <source>
        <dbReference type="Proteomes" id="UP000596660"/>
    </source>
</evidence>
<accession>A0A803MTR1</accession>
<dbReference type="EnsemblPlants" id="AUR62035052-RA">
    <property type="protein sequence ID" value="AUR62035052-RA:cds"/>
    <property type="gene ID" value="AUR62035052"/>
</dbReference>
<evidence type="ECO:0000256" key="2">
    <source>
        <dbReference type="ARBA" id="ARBA00013194"/>
    </source>
</evidence>
<sequence>MTFWGAEVKPGKPLTFNAEDLDGKLVLTQATLGIGSSTKKSILQVNVGDKSPVFLCTLLPDKIESCSLTLEFDEEDDVKFSVIGPTSIHLSGFVQSNLENEYDSDSYGEDIAESDSESSDYDSEDVSEDEFLDGDDDTMFPPSPVRKSGVVIEEIVDEEKTATENGGTKKGKKKKQLADTDNDKKAEQQIVLKENNGASVLESEDEDGFPVSSSRKSENLEANTTTKVVEEKKKNKKDEAKDNVESEKNLKRKTEKSEEVSKIEQDANAEPKQISKTDKVVKQSKEKPARVKTFPNGLVIEDVAMGKPDGKRASRGSKVSVYYIGKLQKNGKRFDSNTSGKPFKFRLGIGQVIKGWDVGVEALSSQGDYTKCNLQVSWNTFLFLSIYGASGAPPQIPPNAWLVFDVELVDVA</sequence>
<evidence type="ECO:0000256" key="1">
    <source>
        <dbReference type="ARBA" id="ARBA00000971"/>
    </source>
</evidence>
<feature type="compositionally biased region" description="Basic and acidic residues" evidence="6">
    <location>
        <begin position="273"/>
        <end position="289"/>
    </location>
</feature>
<dbReference type="GO" id="GO:0003755">
    <property type="term" value="F:peptidyl-prolyl cis-trans isomerase activity"/>
    <property type="evidence" value="ECO:0007669"/>
    <property type="project" value="UniProtKB-KW"/>
</dbReference>
<dbReference type="Gramene" id="AUR62035052-RA">
    <property type="protein sequence ID" value="AUR62035052-RA:cds"/>
    <property type="gene ID" value="AUR62035052"/>
</dbReference>
<dbReference type="Pfam" id="PF00254">
    <property type="entry name" value="FKBP_C"/>
    <property type="match status" value="1"/>
</dbReference>
<feature type="domain" description="PPIase FKBP-type" evidence="7">
    <location>
        <begin position="316"/>
        <end position="412"/>
    </location>
</feature>
<comment type="catalytic activity">
    <reaction evidence="1 5">
        <text>[protein]-peptidylproline (omega=180) = [protein]-peptidylproline (omega=0)</text>
        <dbReference type="Rhea" id="RHEA:16237"/>
        <dbReference type="Rhea" id="RHEA-COMP:10747"/>
        <dbReference type="Rhea" id="RHEA-COMP:10748"/>
        <dbReference type="ChEBI" id="CHEBI:83833"/>
        <dbReference type="ChEBI" id="CHEBI:83834"/>
        <dbReference type="EC" id="5.2.1.8"/>
    </reaction>
</comment>
<protein>
    <recommendedName>
        <fullName evidence="2 5">peptidylprolyl isomerase</fullName>
        <ecNumber evidence="2 5">5.2.1.8</ecNumber>
    </recommendedName>
</protein>
<name>A0A803MTR1_CHEQI</name>
<dbReference type="PROSITE" id="PS50059">
    <property type="entry name" value="FKBP_PPIASE"/>
    <property type="match status" value="1"/>
</dbReference>
<dbReference type="EC" id="5.2.1.8" evidence="2 5"/>
<feature type="region of interest" description="Disordered" evidence="6">
    <location>
        <begin position="101"/>
        <end position="289"/>
    </location>
</feature>
<evidence type="ECO:0000259" key="7">
    <source>
        <dbReference type="PROSITE" id="PS50059"/>
    </source>
</evidence>
<evidence type="ECO:0000256" key="3">
    <source>
        <dbReference type="ARBA" id="ARBA00023110"/>
    </source>
</evidence>
<dbReference type="Gene3D" id="3.10.50.40">
    <property type="match status" value="1"/>
</dbReference>
<feature type="compositionally biased region" description="Basic and acidic residues" evidence="6">
    <location>
        <begin position="255"/>
        <end position="265"/>
    </location>
</feature>
<evidence type="ECO:0000256" key="6">
    <source>
        <dbReference type="SAM" id="MobiDB-lite"/>
    </source>
</evidence>
<proteinExistence type="predicted"/>
<dbReference type="Proteomes" id="UP000596660">
    <property type="component" value="Unplaced"/>
</dbReference>
<dbReference type="OMA" id="TLVKIHY"/>
<dbReference type="InterPro" id="IPR001179">
    <property type="entry name" value="PPIase_FKBP_dom"/>
</dbReference>